<protein>
    <submittedName>
        <fullName evidence="3">Recombinase</fullName>
    </submittedName>
</protein>
<dbReference type="Gene3D" id="3.40.50.1390">
    <property type="entry name" value="Resolvase, N-terminal catalytic domain"/>
    <property type="match status" value="1"/>
</dbReference>
<dbReference type="InterPro" id="IPR038109">
    <property type="entry name" value="DNA_bind_recomb_sf"/>
</dbReference>
<dbReference type="PROSITE" id="PS51737">
    <property type="entry name" value="RECOMBINASE_DNA_BIND"/>
    <property type="match status" value="1"/>
</dbReference>
<dbReference type="PANTHER" id="PTHR30461">
    <property type="entry name" value="DNA-INVERTASE FROM LAMBDOID PROPHAGE"/>
    <property type="match status" value="1"/>
</dbReference>
<dbReference type="Pfam" id="PF07508">
    <property type="entry name" value="Recombinase"/>
    <property type="match status" value="1"/>
</dbReference>
<evidence type="ECO:0000313" key="3">
    <source>
        <dbReference type="EMBL" id="MQM31493.1"/>
    </source>
</evidence>
<dbReference type="Pfam" id="PF00239">
    <property type="entry name" value="Resolvase"/>
    <property type="match status" value="1"/>
</dbReference>
<name>A0A6A7RVA8_9PROT</name>
<feature type="domain" description="Resolvase/invertase-type recombinase catalytic" evidence="1">
    <location>
        <begin position="8"/>
        <end position="160"/>
    </location>
</feature>
<gene>
    <name evidence="3" type="ORF">CRU78_13605</name>
</gene>
<sequence>MKIAAPKRCAVYCRVSTDERLDQSFNSIDAQKEAGLASVASQRAEGWIPVPDDYIDPGFSGGNLQRPGLKRLMADIEAGKIDIVVVYKIDRLTRSLVDFSRLIEVFERHNVSFVAVTQQFNTTTSMGRLMLNVLLSFAQFEREVTGERIRDKIAASKAKGMWMGGPLPLGYDVCNRLLVVNETEASLVRRIYKDFTRCRSTTDMVRELAADGHTTKSGRPISKQMLYKMMHNRIYLGEILHKEKYYPGQHQAIIDRGLWDAVHAILAENNRQRASETLQRRQPEALLLGLFYTQDGERFQPAFTRKANGKLYRYYTPIRKVRFGAKATGAGRLPAEPIEQLVLAQVHAALKAPEIVQSVCDTVAATTPEVTEPEVVLALRHLGDVWEQLFPAERQRIVTLLIERVTLRDEGIEITWRDVGWVTLVGEMLPGTIGAELAEFEQMQECLA</sequence>
<reference evidence="3 4" key="1">
    <citation type="submission" date="2017-09" db="EMBL/GenBank/DDBJ databases">
        <title>Metagenomic Analysis Reveals Denitrifying Candidatus Accumulibacter and Flanking Population as a Source of N2O.</title>
        <authorList>
            <person name="Gao H."/>
            <person name="Mao Y."/>
            <person name="Zhao X."/>
            <person name="Liu W.-T."/>
            <person name="Zhang T."/>
            <person name="Wells G."/>
        </authorList>
    </citation>
    <scope>NUCLEOTIDE SEQUENCE [LARGE SCALE GENOMIC DNA]</scope>
    <source>
        <strain evidence="3">CANDO_2_IC</strain>
    </source>
</reference>
<dbReference type="PROSITE" id="PS51736">
    <property type="entry name" value="RECOMBINASES_3"/>
    <property type="match status" value="1"/>
</dbReference>
<accession>A0A6A7RVA8</accession>
<dbReference type="SMART" id="SM00857">
    <property type="entry name" value="Resolvase"/>
    <property type="match status" value="1"/>
</dbReference>
<feature type="domain" description="Recombinase" evidence="2">
    <location>
        <begin position="168"/>
        <end position="272"/>
    </location>
</feature>
<dbReference type="InterPro" id="IPR036162">
    <property type="entry name" value="Resolvase-like_N_sf"/>
</dbReference>
<dbReference type="EMBL" id="PDHS01000324">
    <property type="protein sequence ID" value="MQM31493.1"/>
    <property type="molecule type" value="Genomic_DNA"/>
</dbReference>
<proteinExistence type="predicted"/>
<dbReference type="Gene3D" id="3.90.1750.20">
    <property type="entry name" value="Putative Large Serine Recombinase, Chain B, Domain 2"/>
    <property type="match status" value="1"/>
</dbReference>
<evidence type="ECO:0000313" key="4">
    <source>
        <dbReference type="Proteomes" id="UP000342300"/>
    </source>
</evidence>
<dbReference type="Proteomes" id="UP000342300">
    <property type="component" value="Unassembled WGS sequence"/>
</dbReference>
<evidence type="ECO:0000259" key="2">
    <source>
        <dbReference type="PROSITE" id="PS51737"/>
    </source>
</evidence>
<comment type="caution">
    <text evidence="3">The sequence shown here is derived from an EMBL/GenBank/DDBJ whole genome shotgun (WGS) entry which is preliminary data.</text>
</comment>
<dbReference type="SUPFAM" id="SSF53041">
    <property type="entry name" value="Resolvase-like"/>
    <property type="match status" value="1"/>
</dbReference>
<dbReference type="CDD" id="cd03768">
    <property type="entry name" value="SR_ResInv"/>
    <property type="match status" value="1"/>
</dbReference>
<dbReference type="GO" id="GO:0000150">
    <property type="term" value="F:DNA strand exchange activity"/>
    <property type="evidence" value="ECO:0007669"/>
    <property type="project" value="InterPro"/>
</dbReference>
<dbReference type="InterPro" id="IPR006119">
    <property type="entry name" value="Resolv_N"/>
</dbReference>
<evidence type="ECO:0000259" key="1">
    <source>
        <dbReference type="PROSITE" id="PS51736"/>
    </source>
</evidence>
<dbReference type="GO" id="GO:0003677">
    <property type="term" value="F:DNA binding"/>
    <property type="evidence" value="ECO:0007669"/>
    <property type="project" value="InterPro"/>
</dbReference>
<dbReference type="InterPro" id="IPR050639">
    <property type="entry name" value="SSR_resolvase"/>
</dbReference>
<dbReference type="InterPro" id="IPR011109">
    <property type="entry name" value="DNA_bind_recombinase_dom"/>
</dbReference>
<dbReference type="AlphaFoldDB" id="A0A6A7RVA8"/>
<organism evidence="3 4">
    <name type="scientific">Candidatus Accumulibacter phosphatis</name>
    <dbReference type="NCBI Taxonomy" id="327160"/>
    <lineage>
        <taxon>Bacteria</taxon>
        <taxon>Pseudomonadati</taxon>
        <taxon>Pseudomonadota</taxon>
        <taxon>Betaproteobacteria</taxon>
        <taxon>Candidatus Accumulibacter</taxon>
    </lineage>
</organism>
<dbReference type="PANTHER" id="PTHR30461:SF23">
    <property type="entry name" value="DNA RECOMBINASE-RELATED"/>
    <property type="match status" value="1"/>
</dbReference>